<dbReference type="SUPFAM" id="SSF51735">
    <property type="entry name" value="NAD(P)-binding Rossmann-fold domains"/>
    <property type="match status" value="1"/>
</dbReference>
<organism evidence="3 4">
    <name type="scientific">Campylobacter jejuni subsp. jejuni serotype O:23/36 (strain 81-176)</name>
    <dbReference type="NCBI Taxonomy" id="354242"/>
    <lineage>
        <taxon>Bacteria</taxon>
        <taxon>Pseudomonadati</taxon>
        <taxon>Campylobacterota</taxon>
        <taxon>Epsilonproteobacteria</taxon>
        <taxon>Campylobacterales</taxon>
        <taxon>Campylobacteraceae</taxon>
        <taxon>Campylobacter</taxon>
    </lineage>
</organism>
<dbReference type="RefSeq" id="WP_002860956.1">
    <property type="nucleotide sequence ID" value="NC_008787.1"/>
</dbReference>
<accession>A0A0H3PAH1</accession>
<dbReference type="AlphaFoldDB" id="A0A0H3PAH1"/>
<dbReference type="GO" id="GO:0004665">
    <property type="term" value="F:prephenate dehydrogenase (NADP+) activity"/>
    <property type="evidence" value="ECO:0007669"/>
    <property type="project" value="InterPro"/>
</dbReference>
<dbReference type="EMBL" id="CP000538">
    <property type="protein sequence ID" value="EAQ73151.1"/>
    <property type="molecule type" value="Genomic_DNA"/>
</dbReference>
<dbReference type="NCBIfam" id="NF006307">
    <property type="entry name" value="PRK08507.1"/>
    <property type="match status" value="1"/>
</dbReference>
<dbReference type="HOGENOM" id="CLU_055968_2_0_7"/>
<dbReference type="InterPro" id="IPR046826">
    <property type="entry name" value="PDH_N"/>
</dbReference>
<dbReference type="InterPro" id="IPR008927">
    <property type="entry name" value="6-PGluconate_DH-like_C_sf"/>
</dbReference>
<dbReference type="Gene3D" id="3.40.50.720">
    <property type="entry name" value="NAD(P)-binding Rossmann-like Domain"/>
    <property type="match status" value="1"/>
</dbReference>
<dbReference type="Proteomes" id="UP000000646">
    <property type="component" value="Chromosome"/>
</dbReference>
<dbReference type="EC" id="1.3.1.12" evidence="3"/>
<name>A0A0H3PAH1_CAMJJ</name>
<dbReference type="GO" id="GO:0006571">
    <property type="term" value="P:tyrosine biosynthetic process"/>
    <property type="evidence" value="ECO:0007669"/>
    <property type="project" value="InterPro"/>
</dbReference>
<reference evidence="4" key="1">
    <citation type="submission" date="2006-12" db="EMBL/GenBank/DDBJ databases">
        <authorList>
            <person name="Fouts D.E."/>
            <person name="Nelson K.E."/>
            <person name="Sebastian Y."/>
        </authorList>
    </citation>
    <scope>NUCLEOTIDE SEQUENCE [LARGE SCALE GENOMIC DNA]</scope>
    <source>
        <strain evidence="4">81-176</strain>
    </source>
</reference>
<dbReference type="SUPFAM" id="SSF48179">
    <property type="entry name" value="6-phosphogluconate dehydrogenase C-terminal domain-like"/>
    <property type="match status" value="1"/>
</dbReference>
<keyword evidence="1 3" id="KW-0560">Oxidoreductase</keyword>
<dbReference type="InterPro" id="IPR050812">
    <property type="entry name" value="Preph/Arog_dehydrog"/>
</dbReference>
<dbReference type="InterPro" id="IPR046825">
    <property type="entry name" value="PDH_C"/>
</dbReference>
<feature type="domain" description="Prephenate/arogenate dehydrogenase" evidence="2">
    <location>
        <begin position="1"/>
        <end position="275"/>
    </location>
</feature>
<gene>
    <name evidence="3" type="primary">tyrA</name>
    <name evidence="3" type="ordered locus">CJJ81176_0165</name>
</gene>
<dbReference type="GO" id="GO:0008977">
    <property type="term" value="F:prephenate dehydrogenase (NAD+) activity"/>
    <property type="evidence" value="ECO:0007669"/>
    <property type="project" value="UniProtKB-EC"/>
</dbReference>
<dbReference type="Pfam" id="PF20463">
    <property type="entry name" value="PDH_C"/>
    <property type="match status" value="1"/>
</dbReference>
<evidence type="ECO:0000256" key="1">
    <source>
        <dbReference type="ARBA" id="ARBA00023002"/>
    </source>
</evidence>
<dbReference type="Gene3D" id="1.10.3660.10">
    <property type="entry name" value="6-phosphogluconate dehydrogenase C-terminal like domain"/>
    <property type="match status" value="1"/>
</dbReference>
<proteinExistence type="predicted"/>
<protein>
    <submittedName>
        <fullName evidence="3">Prephenate dehydrogenase</fullName>
        <ecNumber evidence="3">1.3.1.12</ecNumber>
    </submittedName>
</protein>
<evidence type="ECO:0000259" key="2">
    <source>
        <dbReference type="PROSITE" id="PS51176"/>
    </source>
</evidence>
<dbReference type="InterPro" id="IPR003099">
    <property type="entry name" value="Prephen_DH"/>
</dbReference>
<evidence type="ECO:0000313" key="4">
    <source>
        <dbReference type="Proteomes" id="UP000000646"/>
    </source>
</evidence>
<dbReference type="KEGG" id="cjj:CJJ81176_0165"/>
<dbReference type="eggNOG" id="COG0287">
    <property type="taxonomic scope" value="Bacteria"/>
</dbReference>
<dbReference type="FunFam" id="1.10.3660.10:FF:000003">
    <property type="entry name" value="Prephenate dehydrogenase"/>
    <property type="match status" value="1"/>
</dbReference>
<dbReference type="Pfam" id="PF02153">
    <property type="entry name" value="PDH_N"/>
    <property type="match status" value="1"/>
</dbReference>
<dbReference type="PANTHER" id="PTHR21363:SF0">
    <property type="entry name" value="PREPHENATE DEHYDROGENASE [NADP(+)]"/>
    <property type="match status" value="1"/>
</dbReference>
<sequence>MKIAIIGLGLMGGSLGLCLKENKLISCVYGMDLSKENEKDALRLGLIHELIEFKDLALCDMIFVATPVNAIIEILQKLVDLPSNVTIIELGSTKRKIIESLPKNLIKQTLFAHPMTGTENSGPKAAFKELYKDAVCVLCDSEIADDLHQKRAVEIFSHLGMKIVFMDSKAHDHHAAIISHLPHVISFSLANFVMKEEDKRNIVHLAGGSFKGMSRIAKSSPQMWESIFLQNKDNLLSSIDFFQQELERCKQMIQLDKNDELREWMKQANTLREIL</sequence>
<dbReference type="PANTHER" id="PTHR21363">
    <property type="entry name" value="PREPHENATE DEHYDROGENASE"/>
    <property type="match status" value="1"/>
</dbReference>
<dbReference type="PROSITE" id="PS51176">
    <property type="entry name" value="PDH_ADH"/>
    <property type="match status" value="1"/>
</dbReference>
<dbReference type="GO" id="GO:0070403">
    <property type="term" value="F:NAD+ binding"/>
    <property type="evidence" value="ECO:0007669"/>
    <property type="project" value="InterPro"/>
</dbReference>
<evidence type="ECO:0000313" key="3">
    <source>
        <dbReference type="EMBL" id="EAQ73151.1"/>
    </source>
</evidence>
<dbReference type="InterPro" id="IPR036291">
    <property type="entry name" value="NAD(P)-bd_dom_sf"/>
</dbReference>